<protein>
    <submittedName>
        <fullName evidence="2">Uncharacterized protein</fullName>
    </submittedName>
</protein>
<accession>A0A1H7NN80</accession>
<gene>
    <name evidence="2" type="ORF">SAMN05216387_10781</name>
</gene>
<evidence type="ECO:0000313" key="3">
    <source>
        <dbReference type="Proteomes" id="UP000198620"/>
    </source>
</evidence>
<keyword evidence="3" id="KW-1185">Reference proteome</keyword>
<reference evidence="2 3" key="1">
    <citation type="submission" date="2016-10" db="EMBL/GenBank/DDBJ databases">
        <authorList>
            <person name="de Groot N.N."/>
        </authorList>
    </citation>
    <scope>NUCLEOTIDE SEQUENCE [LARGE SCALE GENOMIC DNA]</scope>
    <source>
        <strain evidence="2 3">Nv1</strain>
    </source>
</reference>
<organism evidence="2 3">
    <name type="scientific">Nitrosovibrio tenuis</name>
    <dbReference type="NCBI Taxonomy" id="1233"/>
    <lineage>
        <taxon>Bacteria</taxon>
        <taxon>Pseudomonadati</taxon>
        <taxon>Pseudomonadota</taxon>
        <taxon>Betaproteobacteria</taxon>
        <taxon>Nitrosomonadales</taxon>
        <taxon>Nitrosomonadaceae</taxon>
        <taxon>Nitrosovibrio</taxon>
    </lineage>
</organism>
<dbReference type="EMBL" id="FOBH01000007">
    <property type="protein sequence ID" value="SEL24992.1"/>
    <property type="molecule type" value="Genomic_DNA"/>
</dbReference>
<sequence>MRMQPNIKNSAWDSFTRLRMESPYNLKGATNNQIIQKDKDIGAANDEPARRPFLSNEQTAETHHPSKCHLCFWPCAVTSPTYSYVIIVATPTLLRRRWCLILWIPQPGRAFSPDFFIVLSPSLPLTPHADSQV</sequence>
<evidence type="ECO:0000256" key="1">
    <source>
        <dbReference type="SAM" id="MobiDB-lite"/>
    </source>
</evidence>
<feature type="region of interest" description="Disordered" evidence="1">
    <location>
        <begin position="29"/>
        <end position="58"/>
    </location>
</feature>
<dbReference type="STRING" id="1233.SAMN05216387_10781"/>
<dbReference type="Proteomes" id="UP000198620">
    <property type="component" value="Unassembled WGS sequence"/>
</dbReference>
<evidence type="ECO:0000313" key="2">
    <source>
        <dbReference type="EMBL" id="SEL24992.1"/>
    </source>
</evidence>
<dbReference type="AlphaFoldDB" id="A0A1H7NN80"/>
<proteinExistence type="predicted"/>
<name>A0A1H7NN80_9PROT</name>